<feature type="compositionally biased region" description="Basic residues" evidence="1">
    <location>
        <begin position="14"/>
        <end position="31"/>
    </location>
</feature>
<dbReference type="InterPro" id="IPR039424">
    <property type="entry name" value="SBP_5"/>
</dbReference>
<dbReference type="Gene3D" id="3.90.76.10">
    <property type="entry name" value="Dipeptide-binding Protein, Domain 1"/>
    <property type="match status" value="1"/>
</dbReference>
<dbReference type="InterPro" id="IPR030678">
    <property type="entry name" value="Peptide/Ni-bd"/>
</dbReference>
<dbReference type="InterPro" id="IPR000914">
    <property type="entry name" value="SBP_5_dom"/>
</dbReference>
<accession>A0A5D0NGF5</accession>
<dbReference type="GO" id="GO:1904680">
    <property type="term" value="F:peptide transmembrane transporter activity"/>
    <property type="evidence" value="ECO:0007669"/>
    <property type="project" value="TreeGrafter"/>
</dbReference>
<name>A0A5D0NGF5_9ACTN</name>
<dbReference type="EMBL" id="VSFG01000006">
    <property type="protein sequence ID" value="TYB43480.1"/>
    <property type="molecule type" value="Genomic_DNA"/>
</dbReference>
<feature type="domain" description="Solute-binding protein family 5" evidence="2">
    <location>
        <begin position="157"/>
        <end position="505"/>
    </location>
</feature>
<comment type="caution">
    <text evidence="3">The sequence shown here is derived from an EMBL/GenBank/DDBJ whole genome shotgun (WGS) entry which is preliminary data.</text>
</comment>
<dbReference type="GO" id="GO:0043190">
    <property type="term" value="C:ATP-binding cassette (ABC) transporter complex"/>
    <property type="evidence" value="ECO:0007669"/>
    <property type="project" value="InterPro"/>
</dbReference>
<sequence length="605" mass="66537">MPLPFPLSALCDAHRHRKKPVRRTRPRHGAGRRPDGRLPSPARRRGGWKVKRALAAILLLAGTGCSAGISSTAPASLPASDVNPVPRARVANGGTLRWPLPEFPSQWNFHHVNGTKGVVNHVVQGVLPYLMRADGKGVPHAVPEYLMSVTLTRTGHGQTVTYRLNPHARWSDGRPLGYDDFAAQARALSGRDPRYEVSTTTGYRQITSVDRGAAENVVKVTFGGTYADWRSLFSPLYPSTAYGTPRAFNAAWTNRLPVTAGPFRINAIDQTAKTVTLVRDPAWWGAPAKLDRIVYRTMDTAAMPGAFANREIDLMDVGLDADALERAENTPKTKVRRAGGPDWRQFTLNAAGPVLSDIRVRRAVMLGIDRRAIARADLSGLGAPIQTLGNHFYVNTQNGYRDNSAEYGAYDPARARRLLDDAGWRPHGKYRAKAGRTLALRFVVPSGVPISKREGELTRALLERIGVRVDIEPVPADDAFDRYVAPGNFDIVPFSWLGSAFPVSPMKSVFARPRGRHVQQNYSRTGTEAIDRAVDRAVAEVDPERVRVLVNETDRLVWSQASVLPLYQRPQLVAVRADLANLGACGFFEPAYQDIGFTSKRVRGT</sequence>
<dbReference type="Pfam" id="PF00496">
    <property type="entry name" value="SBP_bac_5"/>
    <property type="match status" value="1"/>
</dbReference>
<organism evidence="3 4">
    <name type="scientific">Actinomadura chibensis</name>
    <dbReference type="NCBI Taxonomy" id="392828"/>
    <lineage>
        <taxon>Bacteria</taxon>
        <taxon>Bacillati</taxon>
        <taxon>Actinomycetota</taxon>
        <taxon>Actinomycetes</taxon>
        <taxon>Streptosporangiales</taxon>
        <taxon>Thermomonosporaceae</taxon>
        <taxon>Actinomadura</taxon>
    </lineage>
</organism>
<gene>
    <name evidence="3" type="ORF">FXF69_27135</name>
</gene>
<reference evidence="3 4" key="1">
    <citation type="submission" date="2019-08" db="EMBL/GenBank/DDBJ databases">
        <title>Actinomadura sp. nov. CYP1-5 isolated from mountain soil.</title>
        <authorList>
            <person name="Songsumanus A."/>
            <person name="Kuncharoen N."/>
            <person name="Kudo T."/>
            <person name="Yuki M."/>
            <person name="Igarashi Y."/>
            <person name="Tanasupawat S."/>
        </authorList>
    </citation>
    <scope>NUCLEOTIDE SEQUENCE [LARGE SCALE GENOMIC DNA]</scope>
    <source>
        <strain evidence="3 4">JCM 14158</strain>
    </source>
</reference>
<dbReference type="SUPFAM" id="SSF53850">
    <property type="entry name" value="Periplasmic binding protein-like II"/>
    <property type="match status" value="1"/>
</dbReference>
<dbReference type="GO" id="GO:0042597">
    <property type="term" value="C:periplasmic space"/>
    <property type="evidence" value="ECO:0007669"/>
    <property type="project" value="UniProtKB-ARBA"/>
</dbReference>
<dbReference type="STRING" id="1220554.GCA_001552135_00310"/>
<evidence type="ECO:0000256" key="1">
    <source>
        <dbReference type="SAM" id="MobiDB-lite"/>
    </source>
</evidence>
<evidence type="ECO:0000259" key="2">
    <source>
        <dbReference type="Pfam" id="PF00496"/>
    </source>
</evidence>
<dbReference type="PANTHER" id="PTHR30290:SF65">
    <property type="entry name" value="MONOACYL PHOSPHATIDYLINOSITOL TETRAMANNOSIDE-BINDING PROTEIN LPQW-RELATED"/>
    <property type="match status" value="1"/>
</dbReference>
<dbReference type="CDD" id="cd08501">
    <property type="entry name" value="PBP2_Lpqw"/>
    <property type="match status" value="1"/>
</dbReference>
<dbReference type="Gene3D" id="3.40.190.10">
    <property type="entry name" value="Periplasmic binding protein-like II"/>
    <property type="match status" value="1"/>
</dbReference>
<proteinExistence type="predicted"/>
<dbReference type="Proteomes" id="UP000323380">
    <property type="component" value="Unassembled WGS sequence"/>
</dbReference>
<dbReference type="AlphaFoldDB" id="A0A5D0NGF5"/>
<dbReference type="PIRSF" id="PIRSF002741">
    <property type="entry name" value="MppA"/>
    <property type="match status" value="1"/>
</dbReference>
<evidence type="ECO:0000313" key="3">
    <source>
        <dbReference type="EMBL" id="TYB43480.1"/>
    </source>
</evidence>
<evidence type="ECO:0000313" key="4">
    <source>
        <dbReference type="Proteomes" id="UP000323380"/>
    </source>
</evidence>
<protein>
    <submittedName>
        <fullName evidence="3">ABC transporter family substrate-binding protein</fullName>
    </submittedName>
</protein>
<dbReference type="PANTHER" id="PTHR30290">
    <property type="entry name" value="PERIPLASMIC BINDING COMPONENT OF ABC TRANSPORTER"/>
    <property type="match status" value="1"/>
</dbReference>
<dbReference type="Gene3D" id="3.10.105.10">
    <property type="entry name" value="Dipeptide-binding Protein, Domain 3"/>
    <property type="match status" value="1"/>
</dbReference>
<keyword evidence="4" id="KW-1185">Reference proteome</keyword>
<dbReference type="GO" id="GO:0015833">
    <property type="term" value="P:peptide transport"/>
    <property type="evidence" value="ECO:0007669"/>
    <property type="project" value="TreeGrafter"/>
</dbReference>
<feature type="region of interest" description="Disordered" evidence="1">
    <location>
        <begin position="14"/>
        <end position="45"/>
    </location>
</feature>